<proteinExistence type="inferred from homology"/>
<keyword evidence="2 3" id="KW-0663">Pyridoxal phosphate</keyword>
<dbReference type="InterPro" id="IPR015421">
    <property type="entry name" value="PyrdxlP-dep_Trfase_major"/>
</dbReference>
<dbReference type="InterPro" id="IPR015424">
    <property type="entry name" value="PyrdxlP-dep_Trfase"/>
</dbReference>
<dbReference type="PANTHER" id="PTHR43713">
    <property type="entry name" value="GLUTAMATE-1-SEMIALDEHYDE 2,1-AMINOMUTASE"/>
    <property type="match status" value="1"/>
</dbReference>
<dbReference type="Pfam" id="PF00202">
    <property type="entry name" value="Aminotran_3"/>
    <property type="match status" value="1"/>
</dbReference>
<dbReference type="InterPro" id="IPR005814">
    <property type="entry name" value="Aminotrans_3"/>
</dbReference>
<dbReference type="GO" id="GO:0042286">
    <property type="term" value="F:glutamate-1-semialdehyde 2,1-aminomutase activity"/>
    <property type="evidence" value="ECO:0007669"/>
    <property type="project" value="UniProtKB-EC"/>
</dbReference>
<comment type="caution">
    <text evidence="4">The sequence shown here is derived from an EMBL/GenBank/DDBJ whole genome shotgun (WGS) entry which is preliminary data.</text>
</comment>
<dbReference type="SUPFAM" id="SSF53383">
    <property type="entry name" value="PLP-dependent transferases"/>
    <property type="match status" value="1"/>
</dbReference>
<protein>
    <submittedName>
        <fullName evidence="4">Glutamate-1-semialdehyde 2,1-aminomutase</fullName>
        <ecNumber evidence="4">5.4.3.8</ecNumber>
    </submittedName>
</protein>
<dbReference type="NCBIfam" id="NF004856">
    <property type="entry name" value="PRK06209.1"/>
    <property type="match status" value="1"/>
</dbReference>
<evidence type="ECO:0000256" key="2">
    <source>
        <dbReference type="ARBA" id="ARBA00022898"/>
    </source>
</evidence>
<dbReference type="RefSeq" id="WP_406750746.1">
    <property type="nucleotide sequence ID" value="NZ_JBEWZH010000004.1"/>
</dbReference>
<dbReference type="InterPro" id="IPR015422">
    <property type="entry name" value="PyrdxlP-dep_Trfase_small"/>
</dbReference>
<dbReference type="Gene3D" id="3.40.640.10">
    <property type="entry name" value="Type I PLP-dependent aspartate aminotransferase-like (Major domain)"/>
    <property type="match status" value="1"/>
</dbReference>
<accession>A0ABW8RTJ1</accession>
<organism evidence="4 5">
    <name type="scientific">Aquirufa salirivi</name>
    <dbReference type="NCBI Taxonomy" id="3104729"/>
    <lineage>
        <taxon>Bacteria</taxon>
        <taxon>Pseudomonadati</taxon>
        <taxon>Bacteroidota</taxon>
        <taxon>Cytophagia</taxon>
        <taxon>Cytophagales</taxon>
        <taxon>Flectobacillaceae</taxon>
        <taxon>Aquirufa</taxon>
    </lineage>
</organism>
<reference evidence="4 5" key="1">
    <citation type="submission" date="2024-07" db="EMBL/GenBank/DDBJ databases">
        <authorList>
            <person name="Pitt A."/>
            <person name="Hahn M.W."/>
        </authorList>
    </citation>
    <scope>NUCLEOTIDE SEQUENCE [LARGE SCALE GENOMIC DNA]</scope>
    <source>
        <strain evidence="4 5">1-SAACH-A3</strain>
    </source>
</reference>
<evidence type="ECO:0000313" key="5">
    <source>
        <dbReference type="Proteomes" id="UP001623558"/>
    </source>
</evidence>
<evidence type="ECO:0000313" key="4">
    <source>
        <dbReference type="EMBL" id="MFL0162051.1"/>
    </source>
</evidence>
<dbReference type="Gene3D" id="3.90.1150.10">
    <property type="entry name" value="Aspartate Aminotransferase, domain 1"/>
    <property type="match status" value="1"/>
</dbReference>
<dbReference type="EC" id="5.4.3.8" evidence="4"/>
<comment type="cofactor">
    <cofactor evidence="1">
        <name>pyridoxal 5'-phosphate</name>
        <dbReference type="ChEBI" id="CHEBI:597326"/>
    </cofactor>
</comment>
<evidence type="ECO:0000256" key="1">
    <source>
        <dbReference type="ARBA" id="ARBA00001933"/>
    </source>
</evidence>
<comment type="similarity">
    <text evidence="3">Belongs to the class-III pyridoxal-phosphate-dependent aminotransferase family.</text>
</comment>
<dbReference type="Proteomes" id="UP001623558">
    <property type="component" value="Unassembled WGS sequence"/>
</dbReference>
<gene>
    <name evidence="4" type="ORF">U0R11_06575</name>
</gene>
<dbReference type="EMBL" id="JBEWZH010000004">
    <property type="protein sequence ID" value="MFL0162051.1"/>
    <property type="molecule type" value="Genomic_DNA"/>
</dbReference>
<keyword evidence="5" id="KW-1185">Reference proteome</keyword>
<keyword evidence="4" id="KW-0413">Isomerase</keyword>
<name>A0ABW8RTJ1_9BACT</name>
<evidence type="ECO:0000256" key="3">
    <source>
        <dbReference type="RuleBase" id="RU003560"/>
    </source>
</evidence>
<dbReference type="PANTHER" id="PTHR43713:SF3">
    <property type="entry name" value="GLUTAMATE-1-SEMIALDEHYDE 2,1-AMINOMUTASE 1, CHLOROPLASTIC-RELATED"/>
    <property type="match status" value="1"/>
</dbReference>
<sequence length="454" mass="49947">MKKQVLRKINDFSKSNQYRDSIHNLIPGGAHTYSKGDDQFPLLSPAAISHGKGAHLWDIDGNMYLDCSMGLTSVSLGHAYEPVLDAVRAELEKGVNFQRPSVLEKETAEKFLSLVPQHDMIKFAKNGSIVTTAAVKLARAFTGRKLVAFPGDHPFYSYDDWFIGTTACNKGVPNEFSELSVTFNSCNIESLKQLFEQYPGQIACVITEPEKSPCGNGCSCKQSPAEFLKDAIELAHQHGALFIMDEMVSGFKTAFPGAMTKYGLKPDMATWGKGIANGFSFCALTGRKEVMELGGITKIGEEKVFLISTTHGGETHAMAAANATIDVFEQENVVSHNQQIGDALIKECQQAILDSEASQFVDITPCNWLVAFNFRDNQGQVSAAMRTLAMQEMIKRGILFQGTFVPCFSHTFEDVAYFVAAFKETLIELHEAIQIGVENKLVGEVARPVFRKIL</sequence>